<evidence type="ECO:0000256" key="2">
    <source>
        <dbReference type="ARBA" id="ARBA00006971"/>
    </source>
</evidence>
<dbReference type="AlphaFoldDB" id="A0A932MMM7"/>
<dbReference type="SMART" id="SM00244">
    <property type="entry name" value="PHB"/>
    <property type="match status" value="1"/>
</dbReference>
<comment type="function">
    <text evidence="6">HflC and HflK could encode or regulate a protease.</text>
</comment>
<keyword evidence="5 6" id="KW-0472">Membrane</keyword>
<evidence type="ECO:0000259" key="8">
    <source>
        <dbReference type="SMART" id="SM00244"/>
    </source>
</evidence>
<keyword evidence="4 6" id="KW-1133">Transmembrane helix</keyword>
<evidence type="ECO:0000256" key="4">
    <source>
        <dbReference type="ARBA" id="ARBA00022989"/>
    </source>
</evidence>
<evidence type="ECO:0000256" key="6">
    <source>
        <dbReference type="RuleBase" id="RU364113"/>
    </source>
</evidence>
<dbReference type="InterPro" id="IPR001107">
    <property type="entry name" value="Band_7"/>
</dbReference>
<dbReference type="Gene3D" id="3.30.479.30">
    <property type="entry name" value="Band 7 domain"/>
    <property type="match status" value="1"/>
</dbReference>
<evidence type="ECO:0000256" key="3">
    <source>
        <dbReference type="ARBA" id="ARBA00022692"/>
    </source>
</evidence>
<dbReference type="CDD" id="cd03404">
    <property type="entry name" value="SPFH_HflK"/>
    <property type="match status" value="1"/>
</dbReference>
<gene>
    <name evidence="9" type="primary">hflK</name>
    <name evidence="9" type="ORF">HYZ11_03680</name>
</gene>
<keyword evidence="3 6" id="KW-0812">Transmembrane</keyword>
<dbReference type="InterPro" id="IPR010201">
    <property type="entry name" value="HflK"/>
</dbReference>
<comment type="subunit">
    <text evidence="6">HflC and HflK may interact to form a multimeric complex.</text>
</comment>
<proteinExistence type="inferred from homology"/>
<dbReference type="EMBL" id="JACPUR010000008">
    <property type="protein sequence ID" value="MBI3126687.1"/>
    <property type="molecule type" value="Genomic_DNA"/>
</dbReference>
<dbReference type="GO" id="GO:0008233">
    <property type="term" value="F:peptidase activity"/>
    <property type="evidence" value="ECO:0007669"/>
    <property type="project" value="UniProtKB-KW"/>
</dbReference>
<comment type="subcellular location">
    <subcellularLocation>
        <location evidence="1">Membrane</location>
        <topology evidence="1">Single-pass membrane protein</topology>
    </subcellularLocation>
</comment>
<dbReference type="PANTHER" id="PTHR43327">
    <property type="entry name" value="STOMATIN-LIKE PROTEIN 2, MITOCHONDRIAL"/>
    <property type="match status" value="1"/>
</dbReference>
<feature type="coiled-coil region" evidence="7">
    <location>
        <begin position="224"/>
        <end position="251"/>
    </location>
</feature>
<dbReference type="GO" id="GO:0016020">
    <property type="term" value="C:membrane"/>
    <property type="evidence" value="ECO:0007669"/>
    <property type="project" value="UniProtKB-SubCell"/>
</dbReference>
<dbReference type="InterPro" id="IPR050710">
    <property type="entry name" value="Band7/mec-2_domain"/>
</dbReference>
<dbReference type="NCBIfam" id="TIGR01933">
    <property type="entry name" value="hflK"/>
    <property type="match status" value="1"/>
</dbReference>
<feature type="domain" description="Band 7" evidence="8">
    <location>
        <begin position="53"/>
        <end position="232"/>
    </location>
</feature>
<dbReference type="GO" id="GO:0006508">
    <property type="term" value="P:proteolysis"/>
    <property type="evidence" value="ECO:0007669"/>
    <property type="project" value="UniProtKB-KW"/>
</dbReference>
<name>A0A932MMM7_UNCTE</name>
<dbReference type="SUPFAM" id="SSF117892">
    <property type="entry name" value="Band 7/SPFH domain"/>
    <property type="match status" value="1"/>
</dbReference>
<keyword evidence="7" id="KW-0175">Coiled coil</keyword>
<keyword evidence="9" id="KW-0645">Protease</keyword>
<dbReference type="Proteomes" id="UP000782312">
    <property type="component" value="Unassembled WGS sequence"/>
</dbReference>
<comment type="caution">
    <text evidence="9">The sequence shown here is derived from an EMBL/GenBank/DDBJ whole genome shotgun (WGS) entry which is preliminary data.</text>
</comment>
<dbReference type="PANTHER" id="PTHR43327:SF2">
    <property type="entry name" value="MODULATOR OF FTSH PROTEASE HFLK"/>
    <property type="match status" value="1"/>
</dbReference>
<keyword evidence="9" id="KW-0378">Hydrolase</keyword>
<evidence type="ECO:0000256" key="7">
    <source>
        <dbReference type="SAM" id="Coils"/>
    </source>
</evidence>
<organism evidence="9 10">
    <name type="scientific">Tectimicrobiota bacterium</name>
    <dbReference type="NCBI Taxonomy" id="2528274"/>
    <lineage>
        <taxon>Bacteria</taxon>
        <taxon>Pseudomonadati</taxon>
        <taxon>Nitrospinota/Tectimicrobiota group</taxon>
        <taxon>Candidatus Tectimicrobiota</taxon>
    </lineage>
</organism>
<evidence type="ECO:0000313" key="10">
    <source>
        <dbReference type="Proteomes" id="UP000782312"/>
    </source>
</evidence>
<sequence>MPMDWDEFKARRQSGGGLPPQIRMPQFQIPSFRNIRLPWALLAAGVAALWLLSGIFTVGPDEQGVVLRFGRIERVVSPGLNYHFPFPFETVYKPKVTEVKRIEIGFRTIDPGPPARYQDHPEESRMLTGDENMLDVNVIIQFRIKDPLEYLFKVRNPDRTVRLAAEAALRQVVGNKPIDEALTTGKGAIQQETMETLQAILNRYQSGLTVVAVQLQDVNPPKDVSEAFRDVASAREDKNRLINEAQGYRNKVIPEARGRVAEIVERATAYRETKIRQARGDAGRFLATLEEYKKAPDITRTRLHLEMLQEVMPSVDKVILEKQGSGVLPILPLRDGAKEMKP</sequence>
<comment type="similarity">
    <text evidence="2 6">Belongs to the band 7/mec-2 family. HflK subfamily.</text>
</comment>
<reference evidence="9" key="1">
    <citation type="submission" date="2020-07" db="EMBL/GenBank/DDBJ databases">
        <title>Huge and variable diversity of episymbiotic CPR bacteria and DPANN archaea in groundwater ecosystems.</title>
        <authorList>
            <person name="He C.Y."/>
            <person name="Keren R."/>
            <person name="Whittaker M."/>
            <person name="Farag I.F."/>
            <person name="Doudna J."/>
            <person name="Cate J.H.D."/>
            <person name="Banfield J.F."/>
        </authorList>
    </citation>
    <scope>NUCLEOTIDE SEQUENCE</scope>
    <source>
        <strain evidence="9">NC_groundwater_763_Ag_S-0.2um_68_21</strain>
    </source>
</reference>
<dbReference type="Pfam" id="PF01145">
    <property type="entry name" value="Band_7"/>
    <property type="match status" value="1"/>
</dbReference>
<feature type="transmembrane region" description="Helical" evidence="6">
    <location>
        <begin position="39"/>
        <end position="59"/>
    </location>
</feature>
<evidence type="ECO:0000256" key="5">
    <source>
        <dbReference type="ARBA" id="ARBA00023136"/>
    </source>
</evidence>
<accession>A0A932MMM7</accession>
<protein>
    <recommendedName>
        <fullName evidence="6">Protein HflK</fullName>
    </recommendedName>
</protein>
<dbReference type="InterPro" id="IPR036013">
    <property type="entry name" value="Band_7/SPFH_dom_sf"/>
</dbReference>
<evidence type="ECO:0000256" key="1">
    <source>
        <dbReference type="ARBA" id="ARBA00004167"/>
    </source>
</evidence>
<evidence type="ECO:0000313" key="9">
    <source>
        <dbReference type="EMBL" id="MBI3126687.1"/>
    </source>
</evidence>